<evidence type="ECO:0000313" key="1">
    <source>
        <dbReference type="EMBL" id="QDU58222.1"/>
    </source>
</evidence>
<dbReference type="PROSITE" id="PS51257">
    <property type="entry name" value="PROKAR_LIPOPROTEIN"/>
    <property type="match status" value="1"/>
</dbReference>
<sequence precursor="true">MSFVHRFWPPLALATVLLAAATGCHSLGNPGDLTSDSLLKAAKPSPDAVTLDIYWARTSVDDQAFAAELWQSVEEDRLPVEVRRSLAEYGLRAGVVGGSPSAELMQLLNPNGQAPASSQLASLSSAPPKVTKRMKQIGLGQRLELQATDSPREFTLLENQDHQLTGRQFPDAQGIYGLKAVSRTSDRVQVELLPELHHGQPRMQIRPSGPGMVVQQFARDFEGFDDLRLSVDLAPGEILVITCLPESAHRLGGLFHHTEVESYVEQKYLLVRLAHVPEPANLAAEKNSYWPWK</sequence>
<reference evidence="1 2" key="1">
    <citation type="submission" date="2019-02" db="EMBL/GenBank/DDBJ databases">
        <title>Deep-cultivation of Planctomycetes and their phenomic and genomic characterization uncovers novel biology.</title>
        <authorList>
            <person name="Wiegand S."/>
            <person name="Jogler M."/>
            <person name="Boedeker C."/>
            <person name="Pinto D."/>
            <person name="Vollmers J."/>
            <person name="Rivas-Marin E."/>
            <person name="Kohn T."/>
            <person name="Peeters S.H."/>
            <person name="Heuer A."/>
            <person name="Rast P."/>
            <person name="Oberbeckmann S."/>
            <person name="Bunk B."/>
            <person name="Jeske O."/>
            <person name="Meyerdierks A."/>
            <person name="Storesund J.E."/>
            <person name="Kallscheuer N."/>
            <person name="Luecker S."/>
            <person name="Lage O.M."/>
            <person name="Pohl T."/>
            <person name="Merkel B.J."/>
            <person name="Hornburger P."/>
            <person name="Mueller R.-W."/>
            <person name="Bruemmer F."/>
            <person name="Labrenz M."/>
            <person name="Spormann A.M."/>
            <person name="Op den Camp H."/>
            <person name="Overmann J."/>
            <person name="Amann R."/>
            <person name="Jetten M.S.M."/>
            <person name="Mascher T."/>
            <person name="Medema M.H."/>
            <person name="Devos D.P."/>
            <person name="Kaster A.-K."/>
            <person name="Ovreas L."/>
            <person name="Rohde M."/>
            <person name="Galperin M.Y."/>
            <person name="Jogler C."/>
        </authorList>
    </citation>
    <scope>NUCLEOTIDE SEQUENCE [LARGE SCALE GENOMIC DNA]</scope>
    <source>
        <strain evidence="1 2">Pan181</strain>
    </source>
</reference>
<keyword evidence="2" id="KW-1185">Reference proteome</keyword>
<accession>A0A518AU18</accession>
<organism evidence="1 2">
    <name type="scientific">Aeoliella mucimassa</name>
    <dbReference type="NCBI Taxonomy" id="2527972"/>
    <lineage>
        <taxon>Bacteria</taxon>
        <taxon>Pseudomonadati</taxon>
        <taxon>Planctomycetota</taxon>
        <taxon>Planctomycetia</taxon>
        <taxon>Pirellulales</taxon>
        <taxon>Lacipirellulaceae</taxon>
        <taxon>Aeoliella</taxon>
    </lineage>
</organism>
<dbReference type="AlphaFoldDB" id="A0A518AU18"/>
<dbReference type="RefSeq" id="WP_145249863.1">
    <property type="nucleotide sequence ID" value="NZ_CP036278.1"/>
</dbReference>
<gene>
    <name evidence="1" type="ORF">Pan181_44550</name>
</gene>
<dbReference type="EMBL" id="CP036278">
    <property type="protein sequence ID" value="QDU58222.1"/>
    <property type="molecule type" value="Genomic_DNA"/>
</dbReference>
<evidence type="ECO:0000313" key="2">
    <source>
        <dbReference type="Proteomes" id="UP000315750"/>
    </source>
</evidence>
<dbReference type="OrthoDB" id="252515at2"/>
<dbReference type="Proteomes" id="UP000315750">
    <property type="component" value="Chromosome"/>
</dbReference>
<name>A0A518AU18_9BACT</name>
<proteinExistence type="predicted"/>
<dbReference type="KEGG" id="amuc:Pan181_44550"/>
<protein>
    <submittedName>
        <fullName evidence="1">Uncharacterized protein</fullName>
    </submittedName>
</protein>